<keyword evidence="3" id="KW-1185">Reference proteome</keyword>
<protein>
    <submittedName>
        <fullName evidence="2">Uncharacterized protein</fullName>
    </submittedName>
</protein>
<evidence type="ECO:0000313" key="2">
    <source>
        <dbReference type="EMBL" id="MBW0592929.1"/>
    </source>
</evidence>
<evidence type="ECO:0000313" key="3">
    <source>
        <dbReference type="Proteomes" id="UP000765509"/>
    </source>
</evidence>
<sequence length="152" mass="17214">MKKDEPREPFKTNTPKTNEQRKLHKCVGIGQLANNFPKKENINEIVETEDHNDKEEESESENDTKESNTSESDKINIINARINNISFVVPICGEFEFKSLTDIQDSKLHRTKPAKEMGYAAGKSSISIVMVEDKQEKVNLDTGAYCTCVYKG</sequence>
<evidence type="ECO:0000256" key="1">
    <source>
        <dbReference type="SAM" id="MobiDB-lite"/>
    </source>
</evidence>
<feature type="region of interest" description="Disordered" evidence="1">
    <location>
        <begin position="1"/>
        <end position="23"/>
    </location>
</feature>
<proteinExistence type="predicted"/>
<feature type="compositionally biased region" description="Basic and acidic residues" evidence="1">
    <location>
        <begin position="1"/>
        <end position="10"/>
    </location>
</feature>
<accession>A0A9Q3L7M3</accession>
<dbReference type="AlphaFoldDB" id="A0A9Q3L7M3"/>
<organism evidence="2 3">
    <name type="scientific">Austropuccinia psidii MF-1</name>
    <dbReference type="NCBI Taxonomy" id="1389203"/>
    <lineage>
        <taxon>Eukaryota</taxon>
        <taxon>Fungi</taxon>
        <taxon>Dikarya</taxon>
        <taxon>Basidiomycota</taxon>
        <taxon>Pucciniomycotina</taxon>
        <taxon>Pucciniomycetes</taxon>
        <taxon>Pucciniales</taxon>
        <taxon>Sphaerophragmiaceae</taxon>
        <taxon>Austropuccinia</taxon>
    </lineage>
</organism>
<reference evidence="2" key="1">
    <citation type="submission" date="2021-03" db="EMBL/GenBank/DDBJ databases">
        <title>Draft genome sequence of rust myrtle Austropuccinia psidii MF-1, a brazilian biotype.</title>
        <authorList>
            <person name="Quecine M.C."/>
            <person name="Pachon D.M.R."/>
            <person name="Bonatelli M.L."/>
            <person name="Correr F.H."/>
            <person name="Franceschini L.M."/>
            <person name="Leite T.F."/>
            <person name="Margarido G.R.A."/>
            <person name="Almeida C.A."/>
            <person name="Ferrarezi J.A."/>
            <person name="Labate C.A."/>
        </authorList>
    </citation>
    <scope>NUCLEOTIDE SEQUENCE</scope>
    <source>
        <strain evidence="2">MF-1</strain>
    </source>
</reference>
<gene>
    <name evidence="2" type="ORF">O181_132644</name>
</gene>
<name>A0A9Q3L7M3_9BASI</name>
<comment type="caution">
    <text evidence="2">The sequence shown here is derived from an EMBL/GenBank/DDBJ whole genome shotgun (WGS) entry which is preliminary data.</text>
</comment>
<feature type="region of interest" description="Disordered" evidence="1">
    <location>
        <begin position="37"/>
        <end position="74"/>
    </location>
</feature>
<feature type="compositionally biased region" description="Basic and acidic residues" evidence="1">
    <location>
        <begin position="37"/>
        <end position="54"/>
    </location>
</feature>
<feature type="compositionally biased region" description="Basic and acidic residues" evidence="1">
    <location>
        <begin position="62"/>
        <end position="74"/>
    </location>
</feature>
<dbReference type="EMBL" id="AVOT02151233">
    <property type="protein sequence ID" value="MBW0592929.1"/>
    <property type="molecule type" value="Genomic_DNA"/>
</dbReference>
<dbReference type="Proteomes" id="UP000765509">
    <property type="component" value="Unassembled WGS sequence"/>
</dbReference>